<comment type="caution">
    <text evidence="2">The sequence shown here is derived from an EMBL/GenBank/DDBJ whole genome shotgun (WGS) entry which is preliminary data.</text>
</comment>
<keyword evidence="1" id="KW-0472">Membrane</keyword>
<dbReference type="AlphaFoldDB" id="A0A7W6D3T0"/>
<protein>
    <recommendedName>
        <fullName evidence="4">DUF1523 family protein</fullName>
    </recommendedName>
</protein>
<evidence type="ECO:0000256" key="1">
    <source>
        <dbReference type="SAM" id="Phobius"/>
    </source>
</evidence>
<dbReference type="RefSeq" id="WP_183395445.1">
    <property type="nucleotide sequence ID" value="NZ_JACIDR010000003.1"/>
</dbReference>
<evidence type="ECO:0000313" key="3">
    <source>
        <dbReference type="Proteomes" id="UP000528964"/>
    </source>
</evidence>
<keyword evidence="1" id="KW-0812">Transmembrane</keyword>
<dbReference type="EMBL" id="JACIDR010000003">
    <property type="protein sequence ID" value="MBB3973587.1"/>
    <property type="molecule type" value="Genomic_DNA"/>
</dbReference>
<sequence length="167" mass="19209">MSLRVYVVLLCLVALPCVLFLDYVLPRHDVVRIVNTEVKRVDPKNRSAGDQREPGADVYYIYAEDIETKKPHVYRNEDTGWGFPFYFKFNSADVQAIASSIASEKGVARITKYGWRLNVFSMFPNATSVRRWDPADAVIPWFNIVFFTLLGAVALYIAIRIRRRRSA</sequence>
<proteinExistence type="predicted"/>
<dbReference type="InterPro" id="IPR011088">
    <property type="entry name" value="Phage_phiNM3_A0EWY4"/>
</dbReference>
<keyword evidence="3" id="KW-1185">Reference proteome</keyword>
<organism evidence="2 3">
    <name type="scientific">Hansschlegelia beijingensis</name>
    <dbReference type="NCBI Taxonomy" id="1133344"/>
    <lineage>
        <taxon>Bacteria</taxon>
        <taxon>Pseudomonadati</taxon>
        <taxon>Pseudomonadota</taxon>
        <taxon>Alphaproteobacteria</taxon>
        <taxon>Hyphomicrobiales</taxon>
        <taxon>Methylopilaceae</taxon>
        <taxon>Hansschlegelia</taxon>
    </lineage>
</organism>
<dbReference type="Pfam" id="PF07509">
    <property type="entry name" value="DUF1523"/>
    <property type="match status" value="1"/>
</dbReference>
<evidence type="ECO:0000313" key="2">
    <source>
        <dbReference type="EMBL" id="MBB3973587.1"/>
    </source>
</evidence>
<reference evidence="2 3" key="1">
    <citation type="submission" date="2020-08" db="EMBL/GenBank/DDBJ databases">
        <title>Genomic Encyclopedia of Type Strains, Phase IV (KMG-IV): sequencing the most valuable type-strain genomes for metagenomic binning, comparative biology and taxonomic classification.</title>
        <authorList>
            <person name="Goeker M."/>
        </authorList>
    </citation>
    <scope>NUCLEOTIDE SEQUENCE [LARGE SCALE GENOMIC DNA]</scope>
    <source>
        <strain evidence="2 3">DSM 25481</strain>
    </source>
</reference>
<feature type="transmembrane region" description="Helical" evidence="1">
    <location>
        <begin position="138"/>
        <end position="159"/>
    </location>
</feature>
<keyword evidence="1" id="KW-1133">Transmembrane helix</keyword>
<name>A0A7W6D3T0_9HYPH</name>
<evidence type="ECO:0008006" key="4">
    <source>
        <dbReference type="Google" id="ProtNLM"/>
    </source>
</evidence>
<gene>
    <name evidence="2" type="ORF">GGR24_002257</name>
</gene>
<dbReference type="Proteomes" id="UP000528964">
    <property type="component" value="Unassembled WGS sequence"/>
</dbReference>
<accession>A0A7W6D3T0</accession>